<reference evidence="2" key="1">
    <citation type="submission" date="2014-09" db="EMBL/GenBank/DDBJ databases">
        <authorList>
            <person name="Gomez-Valero L."/>
        </authorList>
    </citation>
    <scope>NUCLEOTIDE SEQUENCE [LARGE SCALE GENOMIC DNA]</scope>
    <source>
        <strain evidence="2">ATCC700992</strain>
    </source>
</reference>
<organism evidence="1 2">
    <name type="scientific">Legionella fallonii LLAP-10</name>
    <dbReference type="NCBI Taxonomy" id="1212491"/>
    <lineage>
        <taxon>Bacteria</taxon>
        <taxon>Pseudomonadati</taxon>
        <taxon>Pseudomonadota</taxon>
        <taxon>Gammaproteobacteria</taxon>
        <taxon>Legionellales</taxon>
        <taxon>Legionellaceae</taxon>
        <taxon>Legionella</taxon>
    </lineage>
</organism>
<evidence type="ECO:0000313" key="1">
    <source>
        <dbReference type="EMBL" id="CEG57255.1"/>
    </source>
</evidence>
<evidence type="ECO:0000313" key="2">
    <source>
        <dbReference type="Proteomes" id="UP000032430"/>
    </source>
</evidence>
<sequence length="46" mass="5078">MILLAQAHPIKAGLPEDWMSVSHGAHVDSKEIKIPAFQKLFSCNAF</sequence>
<dbReference type="HOGENOM" id="CLU_3185308_0_0_6"/>
<keyword evidence="2" id="KW-1185">Reference proteome</keyword>
<dbReference type="Proteomes" id="UP000032430">
    <property type="component" value="Chromosome I"/>
</dbReference>
<name>A0A098G6Y2_9GAMM</name>
<dbReference type="EMBL" id="LN614827">
    <property type="protein sequence ID" value="CEG57255.1"/>
    <property type="molecule type" value="Genomic_DNA"/>
</dbReference>
<dbReference type="AlphaFoldDB" id="A0A098G6Y2"/>
<proteinExistence type="predicted"/>
<protein>
    <submittedName>
        <fullName evidence="1">Uncharacterized protein</fullName>
    </submittedName>
</protein>
<dbReference type="KEGG" id="lfa:LFA_1859"/>
<gene>
    <name evidence="1" type="ORF">LFA_1859</name>
</gene>
<accession>A0A098G6Y2</accession>